<evidence type="ECO:0000256" key="5">
    <source>
        <dbReference type="PROSITE-ProRule" id="PRU01243"/>
    </source>
</evidence>
<evidence type="ECO:0000256" key="6">
    <source>
        <dbReference type="SAM" id="SignalP"/>
    </source>
</evidence>
<evidence type="ECO:0000256" key="1">
    <source>
        <dbReference type="ARBA" id="ARBA00004613"/>
    </source>
</evidence>
<keyword evidence="2" id="KW-0964">Secreted</keyword>
<keyword evidence="3 6" id="KW-0732">Signal</keyword>
<feature type="domain" description="AA1-like" evidence="7">
    <location>
        <begin position="34"/>
        <end position="151"/>
    </location>
</feature>
<keyword evidence="4 5" id="KW-1015">Disulfide bond</keyword>
<dbReference type="Pfam" id="PF16541">
    <property type="entry name" value="AltA1"/>
    <property type="match status" value="1"/>
</dbReference>
<comment type="caution">
    <text evidence="5">Lacks conserved residue(s) required for the propagation of feature annotation.</text>
</comment>
<gene>
    <name evidence="8" type="ORF">EKO04_004594</name>
</gene>
<feature type="disulfide bond" evidence="5">
    <location>
        <begin position="126"/>
        <end position="138"/>
    </location>
</feature>
<keyword evidence="9" id="KW-1185">Reference proteome</keyword>
<comment type="subcellular location">
    <subcellularLocation>
        <location evidence="1">Secreted</location>
    </subcellularLocation>
</comment>
<dbReference type="Gene3D" id="2.40.350.20">
    <property type="match status" value="1"/>
</dbReference>
<dbReference type="EMBL" id="RZGK01000008">
    <property type="protein sequence ID" value="KAF9697020.1"/>
    <property type="molecule type" value="Genomic_DNA"/>
</dbReference>
<proteinExistence type="predicted"/>
<feature type="signal peptide" evidence="6">
    <location>
        <begin position="1"/>
        <end position="19"/>
    </location>
</feature>
<dbReference type="InterPro" id="IPR032382">
    <property type="entry name" value="AltA1"/>
</dbReference>
<reference evidence="8" key="1">
    <citation type="submission" date="2018-12" db="EMBL/GenBank/DDBJ databases">
        <authorList>
            <person name="Syme R.A."/>
            <person name="Farfan-Caceres L."/>
            <person name="Lichtenzveig J."/>
        </authorList>
    </citation>
    <scope>NUCLEOTIDE SEQUENCE</scope>
    <source>
        <strain evidence="8">Al4</strain>
    </source>
</reference>
<dbReference type="CDD" id="cd12798">
    <property type="entry name" value="Alt_A1"/>
    <property type="match status" value="1"/>
</dbReference>
<evidence type="ECO:0000256" key="2">
    <source>
        <dbReference type="ARBA" id="ARBA00022525"/>
    </source>
</evidence>
<dbReference type="OrthoDB" id="3928926at2759"/>
<evidence type="ECO:0000256" key="3">
    <source>
        <dbReference type="ARBA" id="ARBA00022729"/>
    </source>
</evidence>
<sequence length="156" mass="17056">MQFKVIAASLLASAGLSMAAPLEAREETCPVVQQGDYVWKLDNFYARKLDGKTISSLEFNVKATNGGTADFNCTSTSNVEDGKFYQCGENSFIYWAYQADRSGLLLRQDVSDDIQYVATTTLPNYCRAGGSGPNDYVCQGVSPAYITLVQYPGKLE</sequence>
<organism evidence="8 9">
    <name type="scientific">Ascochyta lentis</name>
    <dbReference type="NCBI Taxonomy" id="205686"/>
    <lineage>
        <taxon>Eukaryota</taxon>
        <taxon>Fungi</taxon>
        <taxon>Dikarya</taxon>
        <taxon>Ascomycota</taxon>
        <taxon>Pezizomycotina</taxon>
        <taxon>Dothideomycetes</taxon>
        <taxon>Pleosporomycetidae</taxon>
        <taxon>Pleosporales</taxon>
        <taxon>Pleosporineae</taxon>
        <taxon>Didymellaceae</taxon>
        <taxon>Ascochyta</taxon>
    </lineage>
</organism>
<reference evidence="8" key="2">
    <citation type="submission" date="2020-09" db="EMBL/GenBank/DDBJ databases">
        <title>Reference genome assembly for Australian Ascochyta lentis isolate Al4.</title>
        <authorList>
            <person name="Lee R.C."/>
            <person name="Farfan-Caceres L.M."/>
            <person name="Debler J.W."/>
            <person name="Williams A.H."/>
            <person name="Henares B.M."/>
        </authorList>
    </citation>
    <scope>NUCLEOTIDE SEQUENCE</scope>
    <source>
        <strain evidence="8">Al4</strain>
    </source>
</reference>
<dbReference type="Proteomes" id="UP000651452">
    <property type="component" value="Unassembled WGS sequence"/>
</dbReference>
<evidence type="ECO:0000256" key="4">
    <source>
        <dbReference type="ARBA" id="ARBA00023157"/>
    </source>
</evidence>
<feature type="chain" id="PRO_5034180046" description="AA1-like domain-containing protein" evidence="6">
    <location>
        <begin position="20"/>
        <end position="156"/>
    </location>
</feature>
<name>A0A8H7J2I2_9PLEO</name>
<evidence type="ECO:0000313" key="8">
    <source>
        <dbReference type="EMBL" id="KAF9697020.1"/>
    </source>
</evidence>
<dbReference type="PROSITE" id="PS51895">
    <property type="entry name" value="AA1"/>
    <property type="match status" value="1"/>
</dbReference>
<accession>A0A8H7J2I2</accession>
<dbReference type="AlphaFoldDB" id="A0A8H7J2I2"/>
<protein>
    <recommendedName>
        <fullName evidence="7">AA1-like domain-containing protein</fullName>
    </recommendedName>
</protein>
<dbReference type="GO" id="GO:0005576">
    <property type="term" value="C:extracellular region"/>
    <property type="evidence" value="ECO:0007669"/>
    <property type="project" value="UniProtKB-SubCell"/>
</dbReference>
<comment type="caution">
    <text evidence="8">The sequence shown here is derived from an EMBL/GenBank/DDBJ whole genome shotgun (WGS) entry which is preliminary data.</text>
</comment>
<evidence type="ECO:0000259" key="7">
    <source>
        <dbReference type="PROSITE" id="PS51895"/>
    </source>
</evidence>
<evidence type="ECO:0000313" key="9">
    <source>
        <dbReference type="Proteomes" id="UP000651452"/>
    </source>
</evidence>